<reference evidence="7 8" key="1">
    <citation type="submission" date="2017-02" db="EMBL/GenBank/DDBJ databases">
        <title>Ketogulonicigenium robustum SPU B003 Genome sequencing and assembly.</title>
        <authorList>
            <person name="Li Y."/>
            <person name="Liu L."/>
            <person name="Wang C."/>
            <person name="Zhang M."/>
            <person name="Zhang T."/>
            <person name="Zhang Y."/>
        </authorList>
    </citation>
    <scope>NUCLEOTIDE SEQUENCE [LARGE SCALE GENOMIC DNA]</scope>
    <source>
        <strain evidence="7 8">SPU_B003</strain>
    </source>
</reference>
<evidence type="ECO:0008006" key="9">
    <source>
        <dbReference type="Google" id="ProtNLM"/>
    </source>
</evidence>
<keyword evidence="5" id="KW-0564">Palmitate</keyword>
<organism evidence="7 8">
    <name type="scientific">Ketogulonicigenium robustum</name>
    <dbReference type="NCBI Taxonomy" id="92947"/>
    <lineage>
        <taxon>Bacteria</taxon>
        <taxon>Pseudomonadati</taxon>
        <taxon>Pseudomonadota</taxon>
        <taxon>Alphaproteobacteria</taxon>
        <taxon>Rhodobacterales</taxon>
        <taxon>Roseobacteraceae</taxon>
        <taxon>Ketogulonicigenium</taxon>
    </lineage>
</organism>
<gene>
    <name evidence="7" type="ORF">BVG79_01140</name>
</gene>
<dbReference type="Pfam" id="PF08085">
    <property type="entry name" value="Entericidin"/>
    <property type="match status" value="1"/>
</dbReference>
<name>A0A1W6NZ04_9RHOB</name>
<dbReference type="RefSeq" id="WP_085786029.1">
    <property type="nucleotide sequence ID" value="NZ_CP019937.1"/>
</dbReference>
<evidence type="ECO:0000313" key="7">
    <source>
        <dbReference type="EMBL" id="ARO14486.1"/>
    </source>
</evidence>
<keyword evidence="6" id="KW-0449">Lipoprotein</keyword>
<evidence type="ECO:0000256" key="2">
    <source>
        <dbReference type="ARBA" id="ARBA00022475"/>
    </source>
</evidence>
<dbReference type="GO" id="GO:0016020">
    <property type="term" value="C:membrane"/>
    <property type="evidence" value="ECO:0007669"/>
    <property type="project" value="InterPro"/>
</dbReference>
<evidence type="ECO:0000256" key="6">
    <source>
        <dbReference type="ARBA" id="ARBA00023288"/>
    </source>
</evidence>
<keyword evidence="8" id="KW-1185">Reference proteome</keyword>
<protein>
    <recommendedName>
        <fullName evidence="9">Entericidin EcnAB</fullName>
    </recommendedName>
</protein>
<comment type="similarity">
    <text evidence="1">Belongs to the EcnA/EcnB lipoprotein family.</text>
</comment>
<accession>A0A1W6NZ04</accession>
<dbReference type="EMBL" id="CP019937">
    <property type="protein sequence ID" value="ARO14486.1"/>
    <property type="molecule type" value="Genomic_DNA"/>
</dbReference>
<keyword evidence="2" id="KW-1003">Cell membrane</keyword>
<keyword evidence="3" id="KW-0732">Signal</keyword>
<proteinExistence type="inferred from homology"/>
<evidence type="ECO:0000256" key="5">
    <source>
        <dbReference type="ARBA" id="ARBA00023139"/>
    </source>
</evidence>
<dbReference type="InterPro" id="IPR012556">
    <property type="entry name" value="Entericidin"/>
</dbReference>
<dbReference type="KEGG" id="kro:BVG79_01140"/>
<evidence type="ECO:0000313" key="8">
    <source>
        <dbReference type="Proteomes" id="UP000242447"/>
    </source>
</evidence>
<dbReference type="GO" id="GO:0009636">
    <property type="term" value="P:response to toxic substance"/>
    <property type="evidence" value="ECO:0007669"/>
    <property type="project" value="InterPro"/>
</dbReference>
<sequence>MKNLIILVALAGLAACSTIEGAGRDLQSAGQSVSQEARRAQAAN</sequence>
<evidence type="ECO:0000256" key="3">
    <source>
        <dbReference type="ARBA" id="ARBA00022729"/>
    </source>
</evidence>
<dbReference type="AlphaFoldDB" id="A0A1W6NZ04"/>
<dbReference type="Proteomes" id="UP000242447">
    <property type="component" value="Chromosome"/>
</dbReference>
<keyword evidence="4" id="KW-0472">Membrane</keyword>
<evidence type="ECO:0000256" key="4">
    <source>
        <dbReference type="ARBA" id="ARBA00023136"/>
    </source>
</evidence>
<evidence type="ECO:0000256" key="1">
    <source>
        <dbReference type="ARBA" id="ARBA00010296"/>
    </source>
</evidence>
<dbReference type="PROSITE" id="PS51257">
    <property type="entry name" value="PROKAR_LIPOPROTEIN"/>
    <property type="match status" value="1"/>
</dbReference>